<dbReference type="Proteomes" id="UP000077856">
    <property type="component" value="Chromosome"/>
</dbReference>
<comment type="pathway">
    <text evidence="9">Cell wall biogenesis.</text>
</comment>
<keyword evidence="8 9" id="KW-0961">Cell wall biogenesis/degradation</keyword>
<comment type="function">
    <text evidence="9">May catalyze the final step in cell wall teichoic acid biosynthesis, the transfer of the anionic cell wall polymers (APs) from their lipid-linked precursor to the cell wall peptidoglycan (PG).</text>
</comment>
<feature type="transmembrane region" description="Helical" evidence="10">
    <location>
        <begin position="20"/>
        <end position="39"/>
    </location>
</feature>
<organism evidence="12 13">
    <name type="scientific">Cytobacillus oceanisediminis 2691</name>
    <dbReference type="NCBI Taxonomy" id="1196031"/>
    <lineage>
        <taxon>Bacteria</taxon>
        <taxon>Bacillati</taxon>
        <taxon>Bacillota</taxon>
        <taxon>Bacilli</taxon>
        <taxon>Bacillales</taxon>
        <taxon>Bacillaceae</taxon>
        <taxon>Cytobacillus</taxon>
    </lineage>
</organism>
<dbReference type="EMBL" id="CP015506">
    <property type="protein sequence ID" value="AND42255.1"/>
    <property type="molecule type" value="Genomic_DNA"/>
</dbReference>
<reference evidence="12 13" key="1">
    <citation type="submission" date="2016-04" db="EMBL/GenBank/DDBJ databases">
        <title>Complete genome sequence of Bacillus oceanisediminis strain 2691.</title>
        <authorList>
            <person name="Jeong H."/>
            <person name="Kim H.J."/>
            <person name="Lee D.-W."/>
        </authorList>
    </citation>
    <scope>NUCLEOTIDE SEQUENCE [LARGE SCALE GENOMIC DNA]</scope>
    <source>
        <strain evidence="12 13">2691</strain>
    </source>
</reference>
<dbReference type="PANTHER" id="PTHR33392:SF6">
    <property type="entry name" value="POLYISOPRENYL-TEICHOIC ACID--PEPTIDOGLYCAN TEICHOIC ACID TRANSFERASE TAGU"/>
    <property type="match status" value="1"/>
</dbReference>
<evidence type="ECO:0000313" key="13">
    <source>
        <dbReference type="Proteomes" id="UP000077856"/>
    </source>
</evidence>
<feature type="topological domain" description="Extracellular" evidence="9">
    <location>
        <begin position="37"/>
        <end position="312"/>
    </location>
</feature>
<evidence type="ECO:0000256" key="1">
    <source>
        <dbReference type="ARBA" id="ARBA00006068"/>
    </source>
</evidence>
<evidence type="ECO:0000256" key="3">
    <source>
        <dbReference type="ARBA" id="ARBA00022679"/>
    </source>
</evidence>
<dbReference type="PANTHER" id="PTHR33392">
    <property type="entry name" value="POLYISOPRENYL-TEICHOIC ACID--PEPTIDOGLYCAN TEICHOIC ACID TRANSFERASE TAGU"/>
    <property type="match status" value="1"/>
</dbReference>
<dbReference type="Pfam" id="PF03816">
    <property type="entry name" value="LytR_cpsA_psr"/>
    <property type="match status" value="1"/>
</dbReference>
<dbReference type="STRING" id="1196031.A361_24930"/>
<dbReference type="AlphaFoldDB" id="A0A161IYY5"/>
<evidence type="ECO:0000256" key="5">
    <source>
        <dbReference type="ARBA" id="ARBA00022968"/>
    </source>
</evidence>
<evidence type="ECO:0000256" key="4">
    <source>
        <dbReference type="ARBA" id="ARBA00022692"/>
    </source>
</evidence>
<comment type="similarity">
    <text evidence="1 9">Belongs to the LytR/CpsA/Psr (LCP) family.</text>
</comment>
<feature type="domain" description="Cell envelope-related transcriptional attenuator" evidence="11">
    <location>
        <begin position="89"/>
        <end position="230"/>
    </location>
</feature>
<dbReference type="EC" id="2.7.8.-" evidence="9"/>
<protein>
    <recommendedName>
        <fullName evidence="9">Polyisoprenyl-teichoic acid--peptidoglycan teichoic acid transferase TagU</fullName>
        <ecNumber evidence="9">2.7.8.-</ecNumber>
    </recommendedName>
</protein>
<gene>
    <name evidence="9" type="primary">tagU</name>
    <name evidence="12" type="ORF">A361_24930</name>
</gene>
<dbReference type="GO" id="GO:0016780">
    <property type="term" value="F:phosphotransferase activity, for other substituted phosphate groups"/>
    <property type="evidence" value="ECO:0007669"/>
    <property type="project" value="UniProtKB-UniRule"/>
</dbReference>
<dbReference type="Gene3D" id="3.40.630.190">
    <property type="entry name" value="LCP protein"/>
    <property type="match status" value="1"/>
</dbReference>
<keyword evidence="3 9" id="KW-0808">Transferase</keyword>
<evidence type="ECO:0000259" key="11">
    <source>
        <dbReference type="Pfam" id="PF03816"/>
    </source>
</evidence>
<dbReference type="InterPro" id="IPR004474">
    <property type="entry name" value="LytR_CpsA_psr"/>
</dbReference>
<sequence length="312" mass="34882">MGSRIEKGTNKKKKKWVKILIAAFGILFIALGAYVFSVYNSLTDAVETMHEPIEREKSEKRQENISLKEAQPFSVLLLGVDQRKGDTGRSDTMIVMTVNAEKNSVKMLSIPRDTRTEIIGRGTEDKINHAYAFGGVKMSMDTVENFLDIPIDYYLQVNMEGFKDIVDSVGGVTVQNNFSFSQDGNNFPKGEITLSGSEALAYSRMRKEDPNGDFGRQDRQKQIIKGVIKEGASLNSLTNYSNIFGALGNNVKTNLTFDEMVTVQSKYRSASKNIEQLKLEGSGTKIGGIYYYSVPNEEEIRIQNELKEHLGL</sequence>
<dbReference type="GO" id="GO:0005886">
    <property type="term" value="C:plasma membrane"/>
    <property type="evidence" value="ECO:0007669"/>
    <property type="project" value="UniProtKB-SubCell"/>
</dbReference>
<dbReference type="NCBIfam" id="TIGR00350">
    <property type="entry name" value="lytR_cpsA_psr"/>
    <property type="match status" value="1"/>
</dbReference>
<evidence type="ECO:0000256" key="9">
    <source>
        <dbReference type="HAMAP-Rule" id="MF_01140"/>
    </source>
</evidence>
<dbReference type="eggNOG" id="COG1316">
    <property type="taxonomic scope" value="Bacteria"/>
</dbReference>
<evidence type="ECO:0000256" key="8">
    <source>
        <dbReference type="ARBA" id="ARBA00023316"/>
    </source>
</evidence>
<dbReference type="InterPro" id="IPR050922">
    <property type="entry name" value="LytR/CpsA/Psr_CW_biosynth"/>
</dbReference>
<evidence type="ECO:0000256" key="7">
    <source>
        <dbReference type="ARBA" id="ARBA00023136"/>
    </source>
</evidence>
<evidence type="ECO:0000256" key="10">
    <source>
        <dbReference type="SAM" id="Phobius"/>
    </source>
</evidence>
<comment type="subcellular location">
    <subcellularLocation>
        <location evidence="9">Cell membrane</location>
        <topology evidence="9">Single-pass type II membrane protein</topology>
    </subcellularLocation>
</comment>
<keyword evidence="2 9" id="KW-1003">Cell membrane</keyword>
<evidence type="ECO:0000256" key="2">
    <source>
        <dbReference type="ARBA" id="ARBA00022475"/>
    </source>
</evidence>
<keyword evidence="4 9" id="KW-0812">Transmembrane</keyword>
<keyword evidence="7 9" id="KW-0472">Membrane</keyword>
<name>A0A161IYY5_9BACI</name>
<dbReference type="NCBIfam" id="NF006897">
    <property type="entry name" value="PRK09379.1"/>
    <property type="match status" value="1"/>
</dbReference>
<feature type="topological domain" description="Cytoplasmic" evidence="9">
    <location>
        <begin position="1"/>
        <end position="15"/>
    </location>
</feature>
<keyword evidence="6 9" id="KW-1133">Transmembrane helix</keyword>
<keyword evidence="5 9" id="KW-0735">Signal-anchor</keyword>
<dbReference type="GO" id="GO:0070726">
    <property type="term" value="P:cell wall assembly"/>
    <property type="evidence" value="ECO:0007669"/>
    <property type="project" value="UniProtKB-UniRule"/>
</dbReference>
<dbReference type="KEGG" id="bon:A361_24930"/>
<dbReference type="InterPro" id="IPR023734">
    <property type="entry name" value="TagU"/>
</dbReference>
<proteinExistence type="inferred from homology"/>
<dbReference type="HAMAP" id="MF_01140">
    <property type="entry name" value="TagU_transferase"/>
    <property type="match status" value="1"/>
</dbReference>
<dbReference type="RefSeq" id="WP_019380779.1">
    <property type="nucleotide sequence ID" value="NZ_CP015506.1"/>
</dbReference>
<accession>A0A161IYY5</accession>
<evidence type="ECO:0000256" key="6">
    <source>
        <dbReference type="ARBA" id="ARBA00022989"/>
    </source>
</evidence>
<evidence type="ECO:0000313" key="12">
    <source>
        <dbReference type="EMBL" id="AND42255.1"/>
    </source>
</evidence>